<feature type="transmembrane region" description="Helical" evidence="1">
    <location>
        <begin position="12"/>
        <end position="35"/>
    </location>
</feature>
<evidence type="ECO:0008006" key="4">
    <source>
        <dbReference type="Google" id="ProtNLM"/>
    </source>
</evidence>
<evidence type="ECO:0000256" key="1">
    <source>
        <dbReference type="SAM" id="Phobius"/>
    </source>
</evidence>
<name>A0A5N6PQ29_9ASTR</name>
<accession>A0A5N6PQ29</accession>
<dbReference type="InterPro" id="IPR055301">
    <property type="entry name" value="Lea14-like_2"/>
</dbReference>
<sequence length="290" mass="32534">MVTTKGRSRKCLKICCGVTVAVTVIFIVVSIILYFTVFKPKDPQVIAHPTNLENLHVQLFPNVSINATLVLTLTINNRNYGSFKFKDSIANVYYRGMLVAELPIEHSEVPARGSLTMTAYANVTGDRMATDPNFYHDIGTGHLNFTSTSVMHGKVGVLKIIKVGAKVDSICDISVNILTLEVDPTSERIQHITSLEDEMEYESEELEDEVEAGMSKVITDEEEAAYYEALVNLTEWSVGWRACIVWAGGLRRSTIWRLDRIDDCAWKKVMDDGCGSWKCVYKEVPKTYPH</sequence>
<gene>
    <name evidence="2" type="ORF">E3N88_06598</name>
</gene>
<dbReference type="Proteomes" id="UP000326396">
    <property type="component" value="Linkage Group LG11"/>
</dbReference>
<protein>
    <recommendedName>
        <fullName evidence="4">Late embryogenesis abundant protein LEA-2 subgroup domain-containing protein</fullName>
    </recommendedName>
</protein>
<keyword evidence="1" id="KW-1133">Transmembrane helix</keyword>
<reference evidence="2 3" key="1">
    <citation type="submission" date="2019-05" db="EMBL/GenBank/DDBJ databases">
        <title>Mikania micrantha, genome provides insights into the molecular mechanism of rapid growth.</title>
        <authorList>
            <person name="Liu B."/>
        </authorList>
    </citation>
    <scope>NUCLEOTIDE SEQUENCE [LARGE SCALE GENOMIC DNA]</scope>
    <source>
        <strain evidence="2">NLD-2019</strain>
        <tissue evidence="2">Leaf</tissue>
    </source>
</reference>
<keyword evidence="3" id="KW-1185">Reference proteome</keyword>
<comment type="caution">
    <text evidence="2">The sequence shown here is derived from an EMBL/GenBank/DDBJ whole genome shotgun (WGS) entry which is preliminary data.</text>
</comment>
<dbReference type="OrthoDB" id="674678at2759"/>
<evidence type="ECO:0000313" key="3">
    <source>
        <dbReference type="Proteomes" id="UP000326396"/>
    </source>
</evidence>
<dbReference type="AlphaFoldDB" id="A0A5N6PQ29"/>
<dbReference type="EMBL" id="SZYD01000003">
    <property type="protein sequence ID" value="KAD6795702.1"/>
    <property type="molecule type" value="Genomic_DNA"/>
</dbReference>
<keyword evidence="1" id="KW-0812">Transmembrane</keyword>
<dbReference type="PANTHER" id="PTHR31852">
    <property type="entry name" value="LATE EMBRYOGENESIS ABUNDANT (LEA) HYDROXYPROLINE-RICH GLYCOPROTEIN FAMILY"/>
    <property type="match status" value="1"/>
</dbReference>
<organism evidence="2 3">
    <name type="scientific">Mikania micrantha</name>
    <name type="common">bitter vine</name>
    <dbReference type="NCBI Taxonomy" id="192012"/>
    <lineage>
        <taxon>Eukaryota</taxon>
        <taxon>Viridiplantae</taxon>
        <taxon>Streptophyta</taxon>
        <taxon>Embryophyta</taxon>
        <taxon>Tracheophyta</taxon>
        <taxon>Spermatophyta</taxon>
        <taxon>Magnoliopsida</taxon>
        <taxon>eudicotyledons</taxon>
        <taxon>Gunneridae</taxon>
        <taxon>Pentapetalae</taxon>
        <taxon>asterids</taxon>
        <taxon>campanulids</taxon>
        <taxon>Asterales</taxon>
        <taxon>Asteraceae</taxon>
        <taxon>Asteroideae</taxon>
        <taxon>Heliantheae alliance</taxon>
        <taxon>Eupatorieae</taxon>
        <taxon>Mikania</taxon>
    </lineage>
</organism>
<proteinExistence type="predicted"/>
<evidence type="ECO:0000313" key="2">
    <source>
        <dbReference type="EMBL" id="KAD6795702.1"/>
    </source>
</evidence>
<keyword evidence="1" id="KW-0472">Membrane</keyword>